<reference evidence="3 4" key="1">
    <citation type="submission" date="2016-10" db="EMBL/GenBank/DDBJ databases">
        <authorList>
            <person name="de Groot N.N."/>
        </authorList>
    </citation>
    <scope>NUCLEOTIDE SEQUENCE [LARGE SCALE GENOMIC DNA]</scope>
    <source>
        <strain evidence="3 4">DSM 19886</strain>
    </source>
</reference>
<evidence type="ECO:0000256" key="1">
    <source>
        <dbReference type="SAM" id="SignalP"/>
    </source>
</evidence>
<dbReference type="EMBL" id="FNGV01000012">
    <property type="protein sequence ID" value="SDM64210.1"/>
    <property type="molecule type" value="Genomic_DNA"/>
</dbReference>
<dbReference type="RefSeq" id="WP_089893526.1">
    <property type="nucleotide sequence ID" value="NZ_FNGV01000012.1"/>
</dbReference>
<evidence type="ECO:0000313" key="4">
    <source>
        <dbReference type="Proteomes" id="UP000199440"/>
    </source>
</evidence>
<feature type="chain" id="PRO_5011638446" description="DUF3108 domain-containing protein" evidence="1">
    <location>
        <begin position="21"/>
        <end position="232"/>
    </location>
</feature>
<dbReference type="OrthoDB" id="665223at2"/>
<keyword evidence="4" id="KW-1185">Reference proteome</keyword>
<dbReference type="AlphaFoldDB" id="A0A1G9UWL7"/>
<feature type="domain" description="DUF3108" evidence="2">
    <location>
        <begin position="32"/>
        <end position="227"/>
    </location>
</feature>
<dbReference type="Pfam" id="PF21347">
    <property type="entry name" value="DUF3108_like"/>
    <property type="match status" value="1"/>
</dbReference>
<gene>
    <name evidence="3" type="ORF">SAMN04488514_1125</name>
</gene>
<protein>
    <recommendedName>
        <fullName evidence="2">DUF3108 domain-containing protein</fullName>
    </recommendedName>
</protein>
<proteinExistence type="predicted"/>
<dbReference type="Proteomes" id="UP000199440">
    <property type="component" value="Unassembled WGS sequence"/>
</dbReference>
<sequence>MKKLALTSILCTLIVLSITAQDNCSKYYPLVEGASFQYTIYNKKGKTDGITDYKITNVANSGGSTSATFDIKFTDDKGKDIFNTDYNISCSEDGIKIDYASLFPSSMMKQYEDMGIEMDISGTDIKIPNDLSVGKELQDANVSVSMNMSGIKMNTTVDTSNRKVEKKESVTTAAGTFDCYLITETSTSKTMGATIETDNKLWLAEGVGMVKQESYKKNGNLMSRMELTKFSK</sequence>
<feature type="signal peptide" evidence="1">
    <location>
        <begin position="1"/>
        <end position="20"/>
    </location>
</feature>
<keyword evidence="1" id="KW-0732">Signal</keyword>
<evidence type="ECO:0000313" key="3">
    <source>
        <dbReference type="EMBL" id="SDM64210.1"/>
    </source>
</evidence>
<accession>A0A1G9UWL7</accession>
<evidence type="ECO:0000259" key="2">
    <source>
        <dbReference type="Pfam" id="PF21347"/>
    </source>
</evidence>
<dbReference type="Gene3D" id="2.40.360.20">
    <property type="match status" value="1"/>
</dbReference>
<dbReference type="InterPro" id="IPR049279">
    <property type="entry name" value="DUF3108-like"/>
</dbReference>
<name>A0A1G9UWL7_9FLAO</name>
<dbReference type="STRING" id="192904.SAMN04488514_1125"/>
<organism evidence="3 4">
    <name type="scientific">Kriegella aquimaris</name>
    <dbReference type="NCBI Taxonomy" id="192904"/>
    <lineage>
        <taxon>Bacteria</taxon>
        <taxon>Pseudomonadati</taxon>
        <taxon>Bacteroidota</taxon>
        <taxon>Flavobacteriia</taxon>
        <taxon>Flavobacteriales</taxon>
        <taxon>Flavobacteriaceae</taxon>
        <taxon>Kriegella</taxon>
    </lineage>
</organism>